<feature type="non-terminal residue" evidence="4">
    <location>
        <position position="166"/>
    </location>
</feature>
<feature type="region of interest" description="Disordered" evidence="3">
    <location>
        <begin position="1"/>
        <end position="27"/>
    </location>
</feature>
<sequence length="166" mass="18994">MQGFNMGRAPNFSNRTGKPPPGTLKDGKQTVRFEMPYAVWCHGCKPYAIIGQGVRFNAEKKKVGYYYSTPIWSFRMQHPACGQFIEIRTDPKKTAYVVHEGGKARDYGEDKVKEGEDGVPILTAAEREARRQDAFAELEGKADEKAQAKENTRRIEELYQSRERDW</sequence>
<dbReference type="GO" id="GO:0071014">
    <property type="term" value="C:post-mRNA release spliceosomal complex"/>
    <property type="evidence" value="ECO:0007669"/>
    <property type="project" value="TreeGrafter"/>
</dbReference>
<accession>A0A6G1L282</accession>
<dbReference type="GO" id="GO:0000398">
    <property type="term" value="P:mRNA splicing, via spliceosome"/>
    <property type="evidence" value="ECO:0007669"/>
    <property type="project" value="InterPro"/>
</dbReference>
<comment type="similarity">
    <text evidence="1">Belongs to the CWC16 family.</text>
</comment>
<proteinExistence type="inferred from homology"/>
<dbReference type="Pfam" id="PF04502">
    <property type="entry name" value="Saf4_Yju2"/>
    <property type="match status" value="1"/>
</dbReference>
<evidence type="ECO:0000256" key="2">
    <source>
        <dbReference type="SAM" id="Coils"/>
    </source>
</evidence>
<dbReference type="InterPro" id="IPR007590">
    <property type="entry name" value="Saf4/Yju2"/>
</dbReference>
<evidence type="ECO:0000313" key="5">
    <source>
        <dbReference type="Proteomes" id="UP000799436"/>
    </source>
</evidence>
<dbReference type="OrthoDB" id="360327at2759"/>
<protein>
    <submittedName>
        <fullName evidence="4">DUF572-domain-containing protein</fullName>
    </submittedName>
</protein>
<reference evidence="4" key="1">
    <citation type="journal article" date="2020" name="Stud. Mycol.">
        <title>101 Dothideomycetes genomes: a test case for predicting lifestyles and emergence of pathogens.</title>
        <authorList>
            <person name="Haridas S."/>
            <person name="Albert R."/>
            <person name="Binder M."/>
            <person name="Bloem J."/>
            <person name="Labutti K."/>
            <person name="Salamov A."/>
            <person name="Andreopoulos B."/>
            <person name="Baker S."/>
            <person name="Barry K."/>
            <person name="Bills G."/>
            <person name="Bluhm B."/>
            <person name="Cannon C."/>
            <person name="Castanera R."/>
            <person name="Culley D."/>
            <person name="Daum C."/>
            <person name="Ezra D."/>
            <person name="Gonzalez J."/>
            <person name="Henrissat B."/>
            <person name="Kuo A."/>
            <person name="Liang C."/>
            <person name="Lipzen A."/>
            <person name="Lutzoni F."/>
            <person name="Magnuson J."/>
            <person name="Mondo S."/>
            <person name="Nolan M."/>
            <person name="Ohm R."/>
            <person name="Pangilinan J."/>
            <person name="Park H.-J."/>
            <person name="Ramirez L."/>
            <person name="Alfaro M."/>
            <person name="Sun H."/>
            <person name="Tritt A."/>
            <person name="Yoshinaga Y."/>
            <person name="Zwiers L.-H."/>
            <person name="Turgeon B."/>
            <person name="Goodwin S."/>
            <person name="Spatafora J."/>
            <person name="Crous P."/>
            <person name="Grigoriev I."/>
        </authorList>
    </citation>
    <scope>NUCLEOTIDE SEQUENCE</scope>
    <source>
        <strain evidence="4">CBS 116005</strain>
    </source>
</reference>
<dbReference type="AlphaFoldDB" id="A0A6G1L282"/>
<organism evidence="4 5">
    <name type="scientific">Teratosphaeria nubilosa</name>
    <dbReference type="NCBI Taxonomy" id="161662"/>
    <lineage>
        <taxon>Eukaryota</taxon>
        <taxon>Fungi</taxon>
        <taxon>Dikarya</taxon>
        <taxon>Ascomycota</taxon>
        <taxon>Pezizomycotina</taxon>
        <taxon>Dothideomycetes</taxon>
        <taxon>Dothideomycetidae</taxon>
        <taxon>Mycosphaerellales</taxon>
        <taxon>Teratosphaeriaceae</taxon>
        <taxon>Teratosphaeria</taxon>
    </lineage>
</organism>
<keyword evidence="2" id="KW-0175">Coiled coil</keyword>
<dbReference type="PANTHER" id="PTHR12111">
    <property type="entry name" value="SPLICING FACTOR YJU2"/>
    <property type="match status" value="1"/>
</dbReference>
<dbReference type="EMBL" id="ML995868">
    <property type="protein sequence ID" value="KAF2766659.1"/>
    <property type="molecule type" value="Genomic_DNA"/>
</dbReference>
<feature type="coiled-coil region" evidence="2">
    <location>
        <begin position="131"/>
        <end position="158"/>
    </location>
</feature>
<gene>
    <name evidence="4" type="ORF">EJ03DRAFT_252487</name>
</gene>
<dbReference type="Proteomes" id="UP000799436">
    <property type="component" value="Unassembled WGS sequence"/>
</dbReference>
<name>A0A6G1L282_9PEZI</name>
<evidence type="ECO:0000256" key="1">
    <source>
        <dbReference type="ARBA" id="ARBA00005595"/>
    </source>
</evidence>
<evidence type="ECO:0000256" key="3">
    <source>
        <dbReference type="SAM" id="MobiDB-lite"/>
    </source>
</evidence>
<dbReference type="PANTHER" id="PTHR12111:SF2">
    <property type="entry name" value="SPLICING FACTOR YJU2B-RELATED"/>
    <property type="match status" value="1"/>
</dbReference>
<dbReference type="GO" id="GO:0005684">
    <property type="term" value="C:U2-type spliceosomal complex"/>
    <property type="evidence" value="ECO:0007669"/>
    <property type="project" value="TreeGrafter"/>
</dbReference>
<evidence type="ECO:0000313" key="4">
    <source>
        <dbReference type="EMBL" id="KAF2766659.1"/>
    </source>
</evidence>
<keyword evidence="5" id="KW-1185">Reference proteome</keyword>